<dbReference type="Proteomes" id="UP000199577">
    <property type="component" value="Unassembled WGS sequence"/>
</dbReference>
<dbReference type="Pfam" id="PF08546">
    <property type="entry name" value="ApbA_C"/>
    <property type="match status" value="1"/>
</dbReference>
<keyword evidence="5 9" id="KW-0521">NADP</keyword>
<evidence type="ECO:0000256" key="7">
    <source>
        <dbReference type="ARBA" id="ARBA00032024"/>
    </source>
</evidence>
<evidence type="ECO:0000256" key="5">
    <source>
        <dbReference type="ARBA" id="ARBA00022857"/>
    </source>
</evidence>
<evidence type="ECO:0000313" key="13">
    <source>
        <dbReference type="Proteomes" id="UP000199577"/>
    </source>
</evidence>
<comment type="catalytic activity">
    <reaction evidence="8 9">
        <text>(R)-pantoate + NADP(+) = 2-dehydropantoate + NADPH + H(+)</text>
        <dbReference type="Rhea" id="RHEA:16233"/>
        <dbReference type="ChEBI" id="CHEBI:11561"/>
        <dbReference type="ChEBI" id="CHEBI:15378"/>
        <dbReference type="ChEBI" id="CHEBI:15980"/>
        <dbReference type="ChEBI" id="CHEBI:57783"/>
        <dbReference type="ChEBI" id="CHEBI:58349"/>
        <dbReference type="EC" id="1.1.1.169"/>
    </reaction>
</comment>
<dbReference type="UniPathway" id="UPA00028">
    <property type="reaction ID" value="UER00004"/>
</dbReference>
<evidence type="ECO:0000256" key="1">
    <source>
        <dbReference type="ARBA" id="ARBA00004994"/>
    </source>
</evidence>
<evidence type="ECO:0000256" key="2">
    <source>
        <dbReference type="ARBA" id="ARBA00007870"/>
    </source>
</evidence>
<dbReference type="InterPro" id="IPR051402">
    <property type="entry name" value="KPR-Related"/>
</dbReference>
<evidence type="ECO:0000256" key="8">
    <source>
        <dbReference type="ARBA" id="ARBA00048793"/>
    </source>
</evidence>
<dbReference type="InterPro" id="IPR008927">
    <property type="entry name" value="6-PGluconate_DH-like_C_sf"/>
</dbReference>
<name>A0A1I1KD40_9SPHI</name>
<dbReference type="SUPFAM" id="SSF48179">
    <property type="entry name" value="6-phosphogluconate dehydrogenase C-terminal domain-like"/>
    <property type="match status" value="1"/>
</dbReference>
<sequence length="289" mass="32031">MYASKLHALDDSLVKVVVDEERKRRYEQKAILVNEQPYRFQYLTPSSEAPVADLVIIAVKEYQLADALPLLKPFVGQHTCFLSLLNGISSEKTIGEAYGIERVLYAFGIAMDAQRTGRDVSYTDMGHMVFGEADNAVSPRVKAIKALFEAAAIPYQVPPDIHQAMWFKFMVNVAVNQVSALLRIPFGVFAKYQEARALLIQAAQEVQEVAQRKGIDLTETAIGKMVDTILSLNPDGKTSMLQDVEAQRPTELETFAGEVIRQGEALTVATPINRFLYNALALVEKGYSG</sequence>
<comment type="pathway">
    <text evidence="1 9">Cofactor biosynthesis; (R)-pantothenate biosynthesis; (R)-pantoate from 3-methyl-2-oxobutanoate: step 2/2.</text>
</comment>
<dbReference type="SUPFAM" id="SSF51735">
    <property type="entry name" value="NAD(P)-binding Rossmann-fold domains"/>
    <property type="match status" value="1"/>
</dbReference>
<feature type="domain" description="Ketopantoate reductase N-terminal" evidence="10">
    <location>
        <begin position="1"/>
        <end position="134"/>
    </location>
</feature>
<dbReference type="STRING" id="623281.SAMN05421747_11572"/>
<dbReference type="Gene3D" id="3.40.50.720">
    <property type="entry name" value="NAD(P)-binding Rossmann-like Domain"/>
    <property type="match status" value="1"/>
</dbReference>
<dbReference type="NCBIfam" id="TIGR00745">
    <property type="entry name" value="apbA_panE"/>
    <property type="match status" value="1"/>
</dbReference>
<organism evidence="12 13">
    <name type="scientific">Parapedobacter composti</name>
    <dbReference type="NCBI Taxonomy" id="623281"/>
    <lineage>
        <taxon>Bacteria</taxon>
        <taxon>Pseudomonadati</taxon>
        <taxon>Bacteroidota</taxon>
        <taxon>Sphingobacteriia</taxon>
        <taxon>Sphingobacteriales</taxon>
        <taxon>Sphingobacteriaceae</taxon>
        <taxon>Parapedobacter</taxon>
    </lineage>
</organism>
<dbReference type="Gene3D" id="1.10.1040.10">
    <property type="entry name" value="N-(1-d-carboxylethyl)-l-norvaline Dehydrogenase, domain 2"/>
    <property type="match status" value="1"/>
</dbReference>
<dbReference type="InterPro" id="IPR013328">
    <property type="entry name" value="6PGD_dom2"/>
</dbReference>
<evidence type="ECO:0000256" key="6">
    <source>
        <dbReference type="ARBA" id="ARBA00023002"/>
    </source>
</evidence>
<dbReference type="Pfam" id="PF02558">
    <property type="entry name" value="ApbA"/>
    <property type="match status" value="1"/>
</dbReference>
<evidence type="ECO:0000259" key="11">
    <source>
        <dbReference type="Pfam" id="PF08546"/>
    </source>
</evidence>
<comment type="similarity">
    <text evidence="2 9">Belongs to the ketopantoate reductase family.</text>
</comment>
<dbReference type="InterPro" id="IPR013752">
    <property type="entry name" value="KPA_reductase"/>
</dbReference>
<evidence type="ECO:0000256" key="3">
    <source>
        <dbReference type="ARBA" id="ARBA00013014"/>
    </source>
</evidence>
<dbReference type="FunFam" id="1.10.1040.10:FF:000017">
    <property type="entry name" value="2-dehydropantoate 2-reductase"/>
    <property type="match status" value="1"/>
</dbReference>
<evidence type="ECO:0000256" key="4">
    <source>
        <dbReference type="ARBA" id="ARBA00019465"/>
    </source>
</evidence>
<evidence type="ECO:0000313" key="12">
    <source>
        <dbReference type="EMBL" id="SFC58501.1"/>
    </source>
</evidence>
<dbReference type="PANTHER" id="PTHR21708">
    <property type="entry name" value="PROBABLE 2-DEHYDROPANTOATE 2-REDUCTASE"/>
    <property type="match status" value="1"/>
</dbReference>
<dbReference type="EMBL" id="FOLL01000015">
    <property type="protein sequence ID" value="SFC58501.1"/>
    <property type="molecule type" value="Genomic_DNA"/>
</dbReference>
<reference evidence="12 13" key="1">
    <citation type="submission" date="2016-10" db="EMBL/GenBank/DDBJ databases">
        <authorList>
            <person name="de Groot N.N."/>
        </authorList>
    </citation>
    <scope>NUCLEOTIDE SEQUENCE [LARGE SCALE GENOMIC DNA]</scope>
    <source>
        <strain evidence="12 13">DSM 22900</strain>
    </source>
</reference>
<accession>A0A1I1KD40</accession>
<keyword evidence="13" id="KW-1185">Reference proteome</keyword>
<dbReference type="GO" id="GO:0015940">
    <property type="term" value="P:pantothenate biosynthetic process"/>
    <property type="evidence" value="ECO:0007669"/>
    <property type="project" value="UniProtKB-UniPathway"/>
</dbReference>
<dbReference type="InterPro" id="IPR036291">
    <property type="entry name" value="NAD(P)-bd_dom_sf"/>
</dbReference>
<comment type="function">
    <text evidence="9">Catalyzes the NADPH-dependent reduction of ketopantoate into pantoic acid.</text>
</comment>
<protein>
    <recommendedName>
        <fullName evidence="4 9">2-dehydropantoate 2-reductase</fullName>
        <ecNumber evidence="3 9">1.1.1.169</ecNumber>
    </recommendedName>
    <alternativeName>
        <fullName evidence="7 9">Ketopantoate reductase</fullName>
    </alternativeName>
</protein>
<keyword evidence="6 9" id="KW-0560">Oxidoreductase</keyword>
<dbReference type="PANTHER" id="PTHR21708:SF26">
    <property type="entry name" value="2-DEHYDROPANTOATE 2-REDUCTASE"/>
    <property type="match status" value="1"/>
</dbReference>
<dbReference type="EC" id="1.1.1.169" evidence="3 9"/>
<dbReference type="AlphaFoldDB" id="A0A1I1KD40"/>
<feature type="domain" description="Ketopantoate reductase C-terminal" evidence="11">
    <location>
        <begin position="160"/>
        <end position="283"/>
    </location>
</feature>
<dbReference type="GO" id="GO:0005737">
    <property type="term" value="C:cytoplasm"/>
    <property type="evidence" value="ECO:0007669"/>
    <property type="project" value="TreeGrafter"/>
</dbReference>
<proteinExistence type="inferred from homology"/>
<evidence type="ECO:0000259" key="10">
    <source>
        <dbReference type="Pfam" id="PF02558"/>
    </source>
</evidence>
<dbReference type="InterPro" id="IPR003710">
    <property type="entry name" value="ApbA"/>
</dbReference>
<dbReference type="InterPro" id="IPR013332">
    <property type="entry name" value="KPR_N"/>
</dbReference>
<dbReference type="GO" id="GO:0008677">
    <property type="term" value="F:2-dehydropantoate 2-reductase activity"/>
    <property type="evidence" value="ECO:0007669"/>
    <property type="project" value="UniProtKB-EC"/>
</dbReference>
<keyword evidence="9" id="KW-0566">Pantothenate biosynthesis</keyword>
<gene>
    <name evidence="12" type="ORF">SAMN05421747_11572</name>
</gene>
<evidence type="ECO:0000256" key="9">
    <source>
        <dbReference type="RuleBase" id="RU362068"/>
    </source>
</evidence>